<reference evidence="2 3" key="1">
    <citation type="journal article" date="2015" name="Proc. Natl. Acad. Sci. U.S.A.">
        <title>The resurrection genome of Boea hygrometrica: A blueprint for survival of dehydration.</title>
        <authorList>
            <person name="Xiao L."/>
            <person name="Yang G."/>
            <person name="Zhang L."/>
            <person name="Yang X."/>
            <person name="Zhao S."/>
            <person name="Ji Z."/>
            <person name="Zhou Q."/>
            <person name="Hu M."/>
            <person name="Wang Y."/>
            <person name="Chen M."/>
            <person name="Xu Y."/>
            <person name="Jin H."/>
            <person name="Xiao X."/>
            <person name="Hu G."/>
            <person name="Bao F."/>
            <person name="Hu Y."/>
            <person name="Wan P."/>
            <person name="Li L."/>
            <person name="Deng X."/>
            <person name="Kuang T."/>
            <person name="Xiang C."/>
            <person name="Zhu J.K."/>
            <person name="Oliver M.J."/>
            <person name="He Y."/>
        </authorList>
    </citation>
    <scope>NUCLEOTIDE SEQUENCE [LARGE SCALE GENOMIC DNA]</scope>
    <source>
        <strain evidence="3">cv. XS01</strain>
    </source>
</reference>
<feature type="region of interest" description="Disordered" evidence="1">
    <location>
        <begin position="157"/>
        <end position="201"/>
    </location>
</feature>
<dbReference type="EMBL" id="KV009824">
    <property type="protein sequence ID" value="KZV29009.1"/>
    <property type="molecule type" value="Genomic_DNA"/>
</dbReference>
<evidence type="ECO:0000256" key="1">
    <source>
        <dbReference type="SAM" id="MobiDB-lite"/>
    </source>
</evidence>
<protein>
    <submittedName>
        <fullName evidence="2">Uncharacterized protein</fullName>
    </submittedName>
</protein>
<evidence type="ECO:0000313" key="2">
    <source>
        <dbReference type="EMBL" id="KZV29009.1"/>
    </source>
</evidence>
<evidence type="ECO:0000313" key="3">
    <source>
        <dbReference type="Proteomes" id="UP000250235"/>
    </source>
</evidence>
<feature type="region of interest" description="Disordered" evidence="1">
    <location>
        <begin position="1"/>
        <end position="63"/>
    </location>
</feature>
<name>A0A2Z7BB26_9LAMI</name>
<sequence>MTKHVEMQAVTQVEKKKKKPAVEKKKKKEKVKKVVEQPSVEAEGQNFPTKSKSWTRPDEDSCTQAGLKELRAKHKQVVESPDSEAIELREISRQHRDLRVLAGLPIVASEASIVGDAVSIDTLQITLPQPTQPRIPALEFSTQTEQEKLVELVNHLKETGDAKKEEGGQIRGFEGGQGPSRQGEGPINTKGKGPKYERGDG</sequence>
<organism evidence="2 3">
    <name type="scientific">Dorcoceras hygrometricum</name>
    <dbReference type="NCBI Taxonomy" id="472368"/>
    <lineage>
        <taxon>Eukaryota</taxon>
        <taxon>Viridiplantae</taxon>
        <taxon>Streptophyta</taxon>
        <taxon>Embryophyta</taxon>
        <taxon>Tracheophyta</taxon>
        <taxon>Spermatophyta</taxon>
        <taxon>Magnoliopsida</taxon>
        <taxon>eudicotyledons</taxon>
        <taxon>Gunneridae</taxon>
        <taxon>Pentapetalae</taxon>
        <taxon>asterids</taxon>
        <taxon>lamiids</taxon>
        <taxon>Lamiales</taxon>
        <taxon>Gesneriaceae</taxon>
        <taxon>Didymocarpoideae</taxon>
        <taxon>Trichosporeae</taxon>
        <taxon>Loxocarpinae</taxon>
        <taxon>Dorcoceras</taxon>
    </lineage>
</organism>
<dbReference type="AlphaFoldDB" id="A0A2Z7BB26"/>
<dbReference type="Proteomes" id="UP000250235">
    <property type="component" value="Unassembled WGS sequence"/>
</dbReference>
<feature type="compositionally biased region" description="Basic residues" evidence="1">
    <location>
        <begin position="15"/>
        <end position="31"/>
    </location>
</feature>
<feature type="compositionally biased region" description="Gly residues" evidence="1">
    <location>
        <begin position="169"/>
        <end position="178"/>
    </location>
</feature>
<proteinExistence type="predicted"/>
<feature type="compositionally biased region" description="Basic and acidic residues" evidence="1">
    <location>
        <begin position="157"/>
        <end position="168"/>
    </location>
</feature>
<gene>
    <name evidence="2" type="ORF">F511_03785</name>
</gene>
<keyword evidence="3" id="KW-1185">Reference proteome</keyword>
<accession>A0A2Z7BB26</accession>